<evidence type="ECO:0000256" key="2">
    <source>
        <dbReference type="SAM" id="SignalP"/>
    </source>
</evidence>
<keyword evidence="4" id="KW-1185">Reference proteome</keyword>
<dbReference type="AlphaFoldDB" id="A0A7X1HZZ7"/>
<gene>
    <name evidence="3" type="ORF">H1R13_13680</name>
</gene>
<feature type="compositionally biased region" description="Basic and acidic residues" evidence="1">
    <location>
        <begin position="73"/>
        <end position="102"/>
    </location>
</feature>
<reference evidence="3 4" key="1">
    <citation type="submission" date="2020-08" db="EMBL/GenBank/DDBJ databases">
        <title>Whole-Genome Sequence of French Clinical Streptomyces mexicanus Strain Q0842.</title>
        <authorList>
            <person name="Boxberger M."/>
            <person name="La Scola B."/>
        </authorList>
    </citation>
    <scope>NUCLEOTIDE SEQUENCE [LARGE SCALE GENOMIC DNA]</scope>
    <source>
        <strain evidence="3 4">Marseille-Q0842</strain>
    </source>
</reference>
<sequence length="205" mass="20815">MRTRTVAVATAGVGAVVLAAAGLTYASTTEDTPAAPSAHRSIVHRPAAPAPRAAQPAAPPAAAAEAVTGNGDRGGDNGGEKGDDRGHDEGGRGHGDRDGRKDEGKIYFNERMYSAASSGCVTAASGLGSTSFSVFNDSRKTIEVYRGFTCDNGAPVATVGPHGATNGVVTSTFHDGLFDGTGQALMFGDDGVVGSFRVLDDDEDW</sequence>
<comment type="caution">
    <text evidence="3">The sequence shown here is derived from an EMBL/GenBank/DDBJ whole genome shotgun (WGS) entry which is preliminary data.</text>
</comment>
<keyword evidence="2" id="KW-0732">Signal</keyword>
<evidence type="ECO:0000313" key="3">
    <source>
        <dbReference type="EMBL" id="MBC2866001.1"/>
    </source>
</evidence>
<evidence type="ECO:0000256" key="1">
    <source>
        <dbReference type="SAM" id="MobiDB-lite"/>
    </source>
</evidence>
<proteinExistence type="predicted"/>
<feature type="region of interest" description="Disordered" evidence="1">
    <location>
        <begin position="46"/>
        <end position="102"/>
    </location>
</feature>
<feature type="signal peptide" evidence="2">
    <location>
        <begin position="1"/>
        <end position="26"/>
    </location>
</feature>
<dbReference type="EMBL" id="JACMHY010000004">
    <property type="protein sequence ID" value="MBC2866001.1"/>
    <property type="molecule type" value="Genomic_DNA"/>
</dbReference>
<accession>A0A7X1HZZ7</accession>
<dbReference type="RefSeq" id="WP_185947347.1">
    <property type="nucleotide sequence ID" value="NZ_JACMHY010000004.1"/>
</dbReference>
<dbReference type="Proteomes" id="UP000517694">
    <property type="component" value="Unassembled WGS sequence"/>
</dbReference>
<evidence type="ECO:0000313" key="4">
    <source>
        <dbReference type="Proteomes" id="UP000517694"/>
    </source>
</evidence>
<organism evidence="3 4">
    <name type="scientific">Streptomyces mexicanus</name>
    <dbReference type="NCBI Taxonomy" id="178566"/>
    <lineage>
        <taxon>Bacteria</taxon>
        <taxon>Bacillati</taxon>
        <taxon>Actinomycetota</taxon>
        <taxon>Actinomycetes</taxon>
        <taxon>Kitasatosporales</taxon>
        <taxon>Streptomycetaceae</taxon>
        <taxon>Streptomyces</taxon>
    </lineage>
</organism>
<feature type="chain" id="PRO_5031079137" evidence="2">
    <location>
        <begin position="27"/>
        <end position="205"/>
    </location>
</feature>
<feature type="compositionally biased region" description="Low complexity" evidence="1">
    <location>
        <begin position="46"/>
        <end position="70"/>
    </location>
</feature>
<protein>
    <submittedName>
        <fullName evidence="3">Uncharacterized protein</fullName>
    </submittedName>
</protein>
<name>A0A7X1HZZ7_9ACTN</name>